<organism evidence="1 2">
    <name type="scientific">Candidatus Yanofskybacteria bacterium RIFCSPLOWO2_01_FULL_43_22</name>
    <dbReference type="NCBI Taxonomy" id="1802695"/>
    <lineage>
        <taxon>Bacteria</taxon>
        <taxon>Candidatus Yanofskyibacteriota</taxon>
    </lineage>
</organism>
<accession>A0A1F8GEY6</accession>
<evidence type="ECO:0000313" key="1">
    <source>
        <dbReference type="EMBL" id="OGN23851.1"/>
    </source>
</evidence>
<evidence type="ECO:0000313" key="2">
    <source>
        <dbReference type="Proteomes" id="UP000178911"/>
    </source>
</evidence>
<dbReference type="EMBL" id="MGKJ01000014">
    <property type="protein sequence ID" value="OGN23851.1"/>
    <property type="molecule type" value="Genomic_DNA"/>
</dbReference>
<dbReference type="AlphaFoldDB" id="A0A1F8GEY6"/>
<name>A0A1F8GEY6_9BACT</name>
<dbReference type="Proteomes" id="UP000178911">
    <property type="component" value="Unassembled WGS sequence"/>
</dbReference>
<comment type="caution">
    <text evidence="1">The sequence shown here is derived from an EMBL/GenBank/DDBJ whole genome shotgun (WGS) entry which is preliminary data.</text>
</comment>
<protein>
    <submittedName>
        <fullName evidence="1">Uncharacterized protein</fullName>
    </submittedName>
</protein>
<gene>
    <name evidence="1" type="ORF">A3A13_02035</name>
</gene>
<dbReference type="STRING" id="1802695.A3A13_02035"/>
<sequence>MVITSKSLQRSNIAFVFKQEGFSVPENGDFAILYTGESAKGANFIDDPVMRLKVYHLPKLKMTFTLEGIRFRVDHDTEDGNLNPAIVSEGLSAYRNLFSKCNLESFGFNFDIIYRFDNTLQLNHLFSRIADNKILEKNDLTALGVQFTLQRPDRSETYFLKIVSPLELATHINYHFDSNRLPEENNLKELFEKSYNDVDEVIKNLRF</sequence>
<reference evidence="1 2" key="1">
    <citation type="journal article" date="2016" name="Nat. Commun.">
        <title>Thousands of microbial genomes shed light on interconnected biogeochemical processes in an aquifer system.</title>
        <authorList>
            <person name="Anantharaman K."/>
            <person name="Brown C.T."/>
            <person name="Hug L.A."/>
            <person name="Sharon I."/>
            <person name="Castelle C.J."/>
            <person name="Probst A.J."/>
            <person name="Thomas B.C."/>
            <person name="Singh A."/>
            <person name="Wilkins M.J."/>
            <person name="Karaoz U."/>
            <person name="Brodie E.L."/>
            <person name="Williams K.H."/>
            <person name="Hubbard S.S."/>
            <person name="Banfield J.F."/>
        </authorList>
    </citation>
    <scope>NUCLEOTIDE SEQUENCE [LARGE SCALE GENOMIC DNA]</scope>
</reference>
<proteinExistence type="predicted"/>